<dbReference type="EMBL" id="VISQ01000001">
    <property type="protein sequence ID" value="TVZ72050.1"/>
    <property type="molecule type" value="Genomic_DNA"/>
</dbReference>
<gene>
    <name evidence="1" type="ORF">FHU10_4713</name>
</gene>
<comment type="caution">
    <text evidence="1">The sequence shown here is derived from an EMBL/GenBank/DDBJ whole genome shotgun (WGS) entry which is preliminary data.</text>
</comment>
<evidence type="ECO:0000313" key="1">
    <source>
        <dbReference type="EMBL" id="TVZ72050.1"/>
    </source>
</evidence>
<accession>A0A542BPB1</accession>
<reference evidence="1" key="1">
    <citation type="submission" date="2019-06" db="EMBL/GenBank/DDBJ databases">
        <authorList>
            <person name="Deangelis K."/>
            <person name="Huntemann M."/>
            <person name="Clum A."/>
            <person name="Pillay M."/>
            <person name="Palaniappan K."/>
            <person name="Varghese N."/>
            <person name="Mikhailova N."/>
            <person name="Stamatis D."/>
            <person name="Reddy T."/>
            <person name="Daum C."/>
            <person name="Shapiro N."/>
            <person name="Ivanova N."/>
            <person name="Kyrpides N."/>
            <person name="Woyke T."/>
        </authorList>
    </citation>
    <scope>NUCLEOTIDE SEQUENCE [LARGE SCALE GENOMIC DNA]</scope>
    <source>
        <strain evidence="1">128R</strain>
    </source>
</reference>
<proteinExistence type="predicted"/>
<name>A0A542BPB1_SERFO</name>
<organism evidence="1">
    <name type="scientific">Serratia fonticola</name>
    <dbReference type="NCBI Taxonomy" id="47917"/>
    <lineage>
        <taxon>Bacteria</taxon>
        <taxon>Pseudomonadati</taxon>
        <taxon>Pseudomonadota</taxon>
        <taxon>Gammaproteobacteria</taxon>
        <taxon>Enterobacterales</taxon>
        <taxon>Yersiniaceae</taxon>
        <taxon>Serratia</taxon>
    </lineage>
</organism>
<reference evidence="1" key="2">
    <citation type="submission" date="2019-08" db="EMBL/GenBank/DDBJ databases">
        <title>Investigation of anaerobic lignin degradation for improved lignocellulosic biofuels.</title>
        <authorList>
            <person name="Deangelis K.PhD."/>
        </authorList>
    </citation>
    <scope>NUCLEOTIDE SEQUENCE [LARGE SCALE GENOMIC DNA]</scope>
    <source>
        <strain evidence="1">128R</strain>
    </source>
</reference>
<protein>
    <submittedName>
        <fullName evidence="1">Uncharacterized protein</fullName>
    </submittedName>
</protein>
<dbReference type="AlphaFoldDB" id="A0A542BPB1"/>
<sequence>MCYYSARRGRYTQRANLTEDQYRYPAPPALSEPELSLNPAIAVRGGGKENRYFYSNTHDTYSHINRTVVYKKLTLAGWIKVTT</sequence>